<dbReference type="Proteomes" id="UP000799421">
    <property type="component" value="Unassembled WGS sequence"/>
</dbReference>
<feature type="compositionally biased region" description="Low complexity" evidence="1">
    <location>
        <begin position="750"/>
        <end position="760"/>
    </location>
</feature>
<feature type="region of interest" description="Disordered" evidence="1">
    <location>
        <begin position="735"/>
        <end position="799"/>
    </location>
</feature>
<feature type="region of interest" description="Disordered" evidence="1">
    <location>
        <begin position="1"/>
        <end position="23"/>
    </location>
</feature>
<gene>
    <name evidence="2" type="ORF">K470DRAFT_257074</name>
</gene>
<organism evidence="2 3">
    <name type="scientific">Piedraia hortae CBS 480.64</name>
    <dbReference type="NCBI Taxonomy" id="1314780"/>
    <lineage>
        <taxon>Eukaryota</taxon>
        <taxon>Fungi</taxon>
        <taxon>Dikarya</taxon>
        <taxon>Ascomycota</taxon>
        <taxon>Pezizomycotina</taxon>
        <taxon>Dothideomycetes</taxon>
        <taxon>Dothideomycetidae</taxon>
        <taxon>Capnodiales</taxon>
        <taxon>Piedraiaceae</taxon>
        <taxon>Piedraia</taxon>
    </lineage>
</organism>
<proteinExistence type="predicted"/>
<dbReference type="OrthoDB" id="5369448at2759"/>
<protein>
    <submittedName>
        <fullName evidence="2">Uncharacterized protein</fullName>
    </submittedName>
</protein>
<feature type="region of interest" description="Disordered" evidence="1">
    <location>
        <begin position="262"/>
        <end position="298"/>
    </location>
</feature>
<feature type="compositionally biased region" description="Polar residues" evidence="1">
    <location>
        <begin position="737"/>
        <end position="749"/>
    </location>
</feature>
<accession>A0A6A7C1M7</accession>
<feature type="compositionally biased region" description="Basic and acidic residues" evidence="1">
    <location>
        <begin position="162"/>
        <end position="175"/>
    </location>
</feature>
<dbReference type="EMBL" id="MU005973">
    <property type="protein sequence ID" value="KAF2861410.1"/>
    <property type="molecule type" value="Genomic_DNA"/>
</dbReference>
<feature type="compositionally biased region" description="Polar residues" evidence="1">
    <location>
        <begin position="11"/>
        <end position="23"/>
    </location>
</feature>
<name>A0A6A7C1M7_9PEZI</name>
<feature type="compositionally biased region" description="Low complexity" evidence="1">
    <location>
        <begin position="784"/>
        <end position="793"/>
    </location>
</feature>
<feature type="compositionally biased region" description="Basic and acidic residues" evidence="1">
    <location>
        <begin position="277"/>
        <end position="286"/>
    </location>
</feature>
<evidence type="ECO:0000313" key="3">
    <source>
        <dbReference type="Proteomes" id="UP000799421"/>
    </source>
</evidence>
<evidence type="ECO:0000256" key="1">
    <source>
        <dbReference type="SAM" id="MobiDB-lite"/>
    </source>
</evidence>
<reference evidence="2" key="1">
    <citation type="journal article" date="2020" name="Stud. Mycol.">
        <title>101 Dothideomycetes genomes: a test case for predicting lifestyles and emergence of pathogens.</title>
        <authorList>
            <person name="Haridas S."/>
            <person name="Albert R."/>
            <person name="Binder M."/>
            <person name="Bloem J."/>
            <person name="Labutti K."/>
            <person name="Salamov A."/>
            <person name="Andreopoulos B."/>
            <person name="Baker S."/>
            <person name="Barry K."/>
            <person name="Bills G."/>
            <person name="Bluhm B."/>
            <person name="Cannon C."/>
            <person name="Castanera R."/>
            <person name="Culley D."/>
            <person name="Daum C."/>
            <person name="Ezra D."/>
            <person name="Gonzalez J."/>
            <person name="Henrissat B."/>
            <person name="Kuo A."/>
            <person name="Liang C."/>
            <person name="Lipzen A."/>
            <person name="Lutzoni F."/>
            <person name="Magnuson J."/>
            <person name="Mondo S."/>
            <person name="Nolan M."/>
            <person name="Ohm R."/>
            <person name="Pangilinan J."/>
            <person name="Park H.-J."/>
            <person name="Ramirez L."/>
            <person name="Alfaro M."/>
            <person name="Sun H."/>
            <person name="Tritt A."/>
            <person name="Yoshinaga Y."/>
            <person name="Zwiers L.-H."/>
            <person name="Turgeon B."/>
            <person name="Goodwin S."/>
            <person name="Spatafora J."/>
            <person name="Crous P."/>
            <person name="Grigoriev I."/>
        </authorList>
    </citation>
    <scope>NUCLEOTIDE SEQUENCE</scope>
    <source>
        <strain evidence="2">CBS 480.64</strain>
    </source>
</reference>
<feature type="compositionally biased region" description="Basic and acidic residues" evidence="1">
    <location>
        <begin position="142"/>
        <end position="152"/>
    </location>
</feature>
<feature type="region of interest" description="Disordered" evidence="1">
    <location>
        <begin position="131"/>
        <end position="175"/>
    </location>
</feature>
<sequence>MDYPPSEEPINATNRSTSNYTTISSLPPSILLTDSEPETFPLSKRKKIRHRPKEEVVLLHVSILPTQKSSTEAGLLLESLLTPTLRQRGILIPHPREEFELIQERVLQALGVRLGRIAECGHFVPREDLRGRRGGDYGVRNQSRDGEHNEGEERNEDGDGENEGRGEYDMGGQSRRDGTRFFNCEACGSAIETPRGEEFDWEVRVYARNGLLTPLAWEVAWRDMEGVDVEVRPVDEQKGLGEDEMLGGLSEEDEIANEDVPPCAEEDSLELPPKALRPRELPEKDAITPPRDICPDDPLPQIFRPDQIPLRVLLKNYVYLLAQDGRNFAIVMLALLLFWDLGFRYGKCGLSIGLKDGRGMVVRESGAGVAIMHGRGRNVSGHVWVGSLTGEEDLQELGIVTGGSMAVVPRLEYPLCGLDEAPQTIPGGRFVHQDTIDHGKSSLRGEARLEYPLCGLDYLPLGCDGEGCADEDITTLPPEDDAILRPSGLRIPPLEHPICSTTIENQHGENSTAKEAILEGICVNAQTESRIFSQSCSHPTRMPSSPNTEILNVKTSSLKDNEVSLLKHPICSATMGAQDDTEERKPIANEAILKNICAIPSTPSMGQPICIIKIGDDEAEPTETSGGISPPESTMSFPYSLQIHPLSNGDPERSFPKDAGLRPTRKIIPLLQHPICSAIEDHDGTGEKGGMPEKNTCSSIETHFLSNELIPEGEIDAIPSLDHPTCSAIEYAEHTPNKSTSDENAPSENSIQPSQPSIEIPPLPKEDDAHRPKHNVPTTREEQSSSIHSSESSAYDTTLQSLEAQLQSITTPPRNAVGLFCPNPGLLQPLPDLCDRIGD</sequence>
<evidence type="ECO:0000313" key="2">
    <source>
        <dbReference type="EMBL" id="KAF2861410.1"/>
    </source>
</evidence>
<keyword evidence="3" id="KW-1185">Reference proteome</keyword>
<dbReference type="AlphaFoldDB" id="A0A6A7C1M7"/>